<dbReference type="AlphaFoldDB" id="A0A4Z1BW23"/>
<dbReference type="Proteomes" id="UP000297496">
    <property type="component" value="Unassembled WGS sequence"/>
</dbReference>
<evidence type="ECO:0000259" key="2">
    <source>
        <dbReference type="Pfam" id="PF03795"/>
    </source>
</evidence>
<evidence type="ECO:0000313" key="3">
    <source>
        <dbReference type="EMBL" id="TGN65491.1"/>
    </source>
</evidence>
<dbReference type="PANTHER" id="PTHR35174:SF3">
    <property type="entry name" value="BLL7171 PROTEIN"/>
    <property type="match status" value="1"/>
</dbReference>
<accession>A0A4Z1BW23</accession>
<evidence type="ECO:0000256" key="1">
    <source>
        <dbReference type="ARBA" id="ARBA00007689"/>
    </source>
</evidence>
<dbReference type="InterPro" id="IPR005545">
    <property type="entry name" value="YCII"/>
</dbReference>
<proteinExistence type="inferred from homology"/>
<gene>
    <name evidence="3" type="ORF">EXE59_17125</name>
</gene>
<sequence>MTEYVVLLMGDADRWWTETTDEEKREAYAAHERFSQQLAARGHKVTGGAELHRASEARTIAPNATTVTDGPWAESAEQVGGFYVVESTDLEDLMEVCLILAATGDAVEVRRCVQPEERAS</sequence>
<reference evidence="3 4" key="1">
    <citation type="submission" date="2019-04" db="EMBL/GenBank/DDBJ databases">
        <title>Three New Species of Nocardioides, Nocardioides euryhalodurans sp. nov., Nocardioides seonyuensis sp. nov. and Nocardioides eburneoflavus sp. nov. Isolated from Soil.</title>
        <authorList>
            <person name="Roh S.G."/>
            <person name="Lee C."/>
            <person name="Kim M.-K."/>
            <person name="Kim S.B."/>
        </authorList>
    </citation>
    <scope>NUCLEOTIDE SEQUENCE [LARGE SCALE GENOMIC DNA]</scope>
    <source>
        <strain evidence="3 4">MMS17-SY213</strain>
    </source>
</reference>
<name>A0A4Z1BW23_9ACTN</name>
<protein>
    <submittedName>
        <fullName evidence="3">Transcription initiation protein</fullName>
    </submittedName>
</protein>
<evidence type="ECO:0000313" key="4">
    <source>
        <dbReference type="Proteomes" id="UP000297496"/>
    </source>
</evidence>
<comment type="caution">
    <text evidence="3">The sequence shown here is derived from an EMBL/GenBank/DDBJ whole genome shotgun (WGS) entry which is preliminary data.</text>
</comment>
<comment type="similarity">
    <text evidence="1">Belongs to the YciI family.</text>
</comment>
<feature type="domain" description="YCII-related" evidence="2">
    <location>
        <begin position="21"/>
        <end position="95"/>
    </location>
</feature>
<dbReference type="EMBL" id="SRRO01000001">
    <property type="protein sequence ID" value="TGN65491.1"/>
    <property type="molecule type" value="Genomic_DNA"/>
</dbReference>
<keyword evidence="4" id="KW-1185">Reference proteome</keyword>
<dbReference type="Pfam" id="PF03795">
    <property type="entry name" value="YCII"/>
    <property type="match status" value="1"/>
</dbReference>
<dbReference type="PANTHER" id="PTHR35174">
    <property type="entry name" value="BLL7171 PROTEIN-RELATED"/>
    <property type="match status" value="1"/>
</dbReference>
<dbReference type="RefSeq" id="WP_135839986.1">
    <property type="nucleotide sequence ID" value="NZ_SRRO01000001.1"/>
</dbReference>
<dbReference type="Gene3D" id="3.30.70.1060">
    <property type="entry name" value="Dimeric alpha+beta barrel"/>
    <property type="match status" value="1"/>
</dbReference>
<dbReference type="SUPFAM" id="SSF54909">
    <property type="entry name" value="Dimeric alpha+beta barrel"/>
    <property type="match status" value="1"/>
</dbReference>
<organism evidence="3 4">
    <name type="scientific">Nocardioides eburneiflavus</name>
    <dbReference type="NCBI Taxonomy" id="2518372"/>
    <lineage>
        <taxon>Bacteria</taxon>
        <taxon>Bacillati</taxon>
        <taxon>Actinomycetota</taxon>
        <taxon>Actinomycetes</taxon>
        <taxon>Propionibacteriales</taxon>
        <taxon>Nocardioidaceae</taxon>
        <taxon>Nocardioides</taxon>
    </lineage>
</organism>
<dbReference type="OrthoDB" id="668782at2"/>
<dbReference type="InterPro" id="IPR011008">
    <property type="entry name" value="Dimeric_a/b-barrel"/>
</dbReference>